<dbReference type="AlphaFoldDB" id="A0AAW2EMW4"/>
<reference evidence="7 8" key="1">
    <citation type="submission" date="2023-03" db="EMBL/GenBank/DDBJ databases">
        <title>High recombination rates correlate with genetic variation in Cardiocondyla obscurior ants.</title>
        <authorList>
            <person name="Errbii M."/>
        </authorList>
    </citation>
    <scope>NUCLEOTIDE SEQUENCE [LARGE SCALE GENOMIC DNA]</scope>
    <source>
        <strain evidence="7">Alpha-2009</strain>
        <tissue evidence="7">Whole body</tissue>
    </source>
</reference>
<accession>A0AAW2EMW4</accession>
<keyword evidence="1" id="KW-0479">Metal-binding</keyword>
<keyword evidence="4 5" id="KW-0238">DNA-binding</keyword>
<keyword evidence="8" id="KW-1185">Reference proteome</keyword>
<evidence type="ECO:0000256" key="1">
    <source>
        <dbReference type="ARBA" id="ARBA00022723"/>
    </source>
</evidence>
<dbReference type="InterPro" id="IPR026516">
    <property type="entry name" value="THAP1/10"/>
</dbReference>
<proteinExistence type="predicted"/>
<dbReference type="PANTHER" id="PTHR46600">
    <property type="entry name" value="THAP DOMAIN-CONTAINING"/>
    <property type="match status" value="1"/>
</dbReference>
<name>A0AAW2EMW4_9HYME</name>
<dbReference type="PROSITE" id="PS50950">
    <property type="entry name" value="ZF_THAP"/>
    <property type="match status" value="1"/>
</dbReference>
<keyword evidence="2 5" id="KW-0863">Zinc-finger</keyword>
<evidence type="ECO:0000256" key="2">
    <source>
        <dbReference type="ARBA" id="ARBA00022771"/>
    </source>
</evidence>
<keyword evidence="3" id="KW-0862">Zinc</keyword>
<dbReference type="PANTHER" id="PTHR46600:SF11">
    <property type="entry name" value="THAP DOMAIN-CONTAINING PROTEIN 10"/>
    <property type="match status" value="1"/>
</dbReference>
<sequence length="202" mass="23353">MVRHCCVPGCSSNINIPLHRFPKDVQRASTWLIAIERQNLIDLLSEKLAQLRICTEHFSEDMFLKDRARRCLKENAMPTLHIDLQNGTNNIISTSTTIVNIETCASKDVQEDPMLVPTIPEEINEVETSNIKLKVLKAEMRKCKKILHKKKLIIKKQRRKLRKKSTWNDVLKDVSGAQKTFFELISNHMKSAPRVSFPIVYF</sequence>
<dbReference type="InterPro" id="IPR006612">
    <property type="entry name" value="THAP_Znf"/>
</dbReference>
<evidence type="ECO:0000313" key="7">
    <source>
        <dbReference type="EMBL" id="KAL0103744.1"/>
    </source>
</evidence>
<gene>
    <name evidence="7" type="ORF">PUN28_017782</name>
</gene>
<dbReference type="SUPFAM" id="SSF57716">
    <property type="entry name" value="Glucocorticoid receptor-like (DNA-binding domain)"/>
    <property type="match status" value="1"/>
</dbReference>
<evidence type="ECO:0000256" key="3">
    <source>
        <dbReference type="ARBA" id="ARBA00022833"/>
    </source>
</evidence>
<dbReference type="GO" id="GO:0043565">
    <property type="term" value="F:sequence-specific DNA binding"/>
    <property type="evidence" value="ECO:0007669"/>
    <property type="project" value="InterPro"/>
</dbReference>
<protein>
    <recommendedName>
        <fullName evidence="6">THAP-type domain-containing protein</fullName>
    </recommendedName>
</protein>
<dbReference type="Gene3D" id="6.20.210.20">
    <property type="entry name" value="THAP domain"/>
    <property type="match status" value="1"/>
</dbReference>
<dbReference type="InterPro" id="IPR038441">
    <property type="entry name" value="THAP_Znf_sf"/>
</dbReference>
<dbReference type="SMART" id="SM00692">
    <property type="entry name" value="DM3"/>
    <property type="match status" value="1"/>
</dbReference>
<evidence type="ECO:0000256" key="4">
    <source>
        <dbReference type="ARBA" id="ARBA00023125"/>
    </source>
</evidence>
<comment type="caution">
    <text evidence="7">The sequence shown here is derived from an EMBL/GenBank/DDBJ whole genome shotgun (WGS) entry which is preliminary data.</text>
</comment>
<evidence type="ECO:0000259" key="6">
    <source>
        <dbReference type="PROSITE" id="PS50950"/>
    </source>
</evidence>
<evidence type="ECO:0000313" key="8">
    <source>
        <dbReference type="Proteomes" id="UP001430953"/>
    </source>
</evidence>
<dbReference type="SMART" id="SM00980">
    <property type="entry name" value="THAP"/>
    <property type="match status" value="1"/>
</dbReference>
<organism evidence="7 8">
    <name type="scientific">Cardiocondyla obscurior</name>
    <dbReference type="NCBI Taxonomy" id="286306"/>
    <lineage>
        <taxon>Eukaryota</taxon>
        <taxon>Metazoa</taxon>
        <taxon>Ecdysozoa</taxon>
        <taxon>Arthropoda</taxon>
        <taxon>Hexapoda</taxon>
        <taxon>Insecta</taxon>
        <taxon>Pterygota</taxon>
        <taxon>Neoptera</taxon>
        <taxon>Endopterygota</taxon>
        <taxon>Hymenoptera</taxon>
        <taxon>Apocrita</taxon>
        <taxon>Aculeata</taxon>
        <taxon>Formicoidea</taxon>
        <taxon>Formicidae</taxon>
        <taxon>Myrmicinae</taxon>
        <taxon>Cardiocondyla</taxon>
    </lineage>
</organism>
<feature type="domain" description="THAP-type" evidence="6">
    <location>
        <begin position="1"/>
        <end position="81"/>
    </location>
</feature>
<evidence type="ECO:0000256" key="5">
    <source>
        <dbReference type="PROSITE-ProRule" id="PRU00309"/>
    </source>
</evidence>
<dbReference type="EMBL" id="JADYXP020000021">
    <property type="protein sequence ID" value="KAL0103744.1"/>
    <property type="molecule type" value="Genomic_DNA"/>
</dbReference>
<dbReference type="Proteomes" id="UP001430953">
    <property type="component" value="Unassembled WGS sequence"/>
</dbReference>
<dbReference type="Pfam" id="PF05485">
    <property type="entry name" value="THAP"/>
    <property type="match status" value="1"/>
</dbReference>
<dbReference type="GO" id="GO:0008270">
    <property type="term" value="F:zinc ion binding"/>
    <property type="evidence" value="ECO:0007669"/>
    <property type="project" value="UniProtKB-KW"/>
</dbReference>